<sequence length="117" mass="13453">MTTEGTPEQAEMTSALWSKMTRQLTRSIPINYLQTADASFLANLLCACLPVFNITAVVCSFLLYLLEQQQLSQRRLLQQNLQYAKPIVCRRTVRRGRVKRGQANRMLLNDRGKVKKH</sequence>
<dbReference type="Proteomes" id="UP000054815">
    <property type="component" value="Unassembled WGS sequence"/>
</dbReference>
<dbReference type="Proteomes" id="UP000054632">
    <property type="component" value="Unassembled WGS sequence"/>
</dbReference>
<gene>
    <name evidence="3" type="ORF">T4A_1166</name>
    <name evidence="4" type="ORF">T4D_14403</name>
    <name evidence="2" type="ORF">T4E_678</name>
</gene>
<dbReference type="OrthoDB" id="5920260at2759"/>
<keyword evidence="7" id="KW-1185">Reference proteome</keyword>
<evidence type="ECO:0000313" key="6">
    <source>
        <dbReference type="Proteomes" id="UP000054815"/>
    </source>
</evidence>
<evidence type="ECO:0000313" key="3">
    <source>
        <dbReference type="EMBL" id="KRY65293.1"/>
    </source>
</evidence>
<accession>A0A0V1DUT5</accession>
<feature type="transmembrane region" description="Helical" evidence="1">
    <location>
        <begin position="40"/>
        <end position="66"/>
    </location>
</feature>
<dbReference type="Proteomes" id="UP000054995">
    <property type="component" value="Unassembled WGS sequence"/>
</dbReference>
<evidence type="ECO:0000313" key="4">
    <source>
        <dbReference type="EMBL" id="KRY85091.1"/>
    </source>
</evidence>
<protein>
    <submittedName>
        <fullName evidence="3">Uncharacterized protein</fullName>
    </submittedName>
</protein>
<evidence type="ECO:0000313" key="2">
    <source>
        <dbReference type="EMBL" id="KRX87423.1"/>
    </source>
</evidence>
<keyword evidence="1" id="KW-0812">Transmembrane</keyword>
<comment type="caution">
    <text evidence="3">The sequence shown here is derived from an EMBL/GenBank/DDBJ whole genome shotgun (WGS) entry which is preliminary data.</text>
</comment>
<dbReference type="EMBL" id="JYDR01000218">
    <property type="protein sequence ID" value="KRY65293.1"/>
    <property type="molecule type" value="Genomic_DNA"/>
</dbReference>
<dbReference type="EMBL" id="JYDU01000288">
    <property type="protein sequence ID" value="KRX87423.1"/>
    <property type="molecule type" value="Genomic_DNA"/>
</dbReference>
<organism evidence="3 5">
    <name type="scientific">Trichinella pseudospiralis</name>
    <name type="common">Parasitic roundworm</name>
    <dbReference type="NCBI Taxonomy" id="6337"/>
    <lineage>
        <taxon>Eukaryota</taxon>
        <taxon>Metazoa</taxon>
        <taxon>Ecdysozoa</taxon>
        <taxon>Nematoda</taxon>
        <taxon>Enoplea</taxon>
        <taxon>Dorylaimia</taxon>
        <taxon>Trichinellida</taxon>
        <taxon>Trichinellidae</taxon>
        <taxon>Trichinella</taxon>
    </lineage>
</organism>
<evidence type="ECO:0000313" key="7">
    <source>
        <dbReference type="Proteomes" id="UP000054995"/>
    </source>
</evidence>
<evidence type="ECO:0000313" key="5">
    <source>
        <dbReference type="Proteomes" id="UP000054632"/>
    </source>
</evidence>
<dbReference type="EMBL" id="JYDT01000098">
    <property type="protein sequence ID" value="KRY85091.1"/>
    <property type="molecule type" value="Genomic_DNA"/>
</dbReference>
<proteinExistence type="predicted"/>
<evidence type="ECO:0000256" key="1">
    <source>
        <dbReference type="SAM" id="Phobius"/>
    </source>
</evidence>
<dbReference type="AlphaFoldDB" id="A0A0V1DUT5"/>
<name>A0A0V1DUT5_TRIPS</name>
<reference evidence="5 6" key="1">
    <citation type="submission" date="2015-01" db="EMBL/GenBank/DDBJ databases">
        <title>Evolution of Trichinella species and genotypes.</title>
        <authorList>
            <person name="Korhonen P.K."/>
            <person name="Edoardo P."/>
            <person name="Giuseppe L.R."/>
            <person name="Gasser R.B."/>
        </authorList>
    </citation>
    <scope>NUCLEOTIDE SEQUENCE [LARGE SCALE GENOMIC DNA]</scope>
    <source>
        <strain evidence="3">ISS13</strain>
        <strain evidence="2">ISS141</strain>
        <strain evidence="4">ISS470</strain>
    </source>
</reference>
<keyword evidence="1" id="KW-1133">Transmembrane helix</keyword>
<keyword evidence="1" id="KW-0472">Membrane</keyword>